<feature type="compositionally biased region" description="Basic and acidic residues" evidence="1">
    <location>
        <begin position="303"/>
        <end position="318"/>
    </location>
</feature>
<evidence type="ECO:0000259" key="2">
    <source>
        <dbReference type="PROSITE" id="PS50132"/>
    </source>
</evidence>
<evidence type="ECO:0000313" key="3">
    <source>
        <dbReference type="Ensembl" id="ENSELUP00000027253.3"/>
    </source>
</evidence>
<proteinExistence type="predicted"/>
<feature type="domain" description="RGS" evidence="2">
    <location>
        <begin position="955"/>
        <end position="1061"/>
    </location>
</feature>
<dbReference type="SUPFAM" id="SSF48097">
    <property type="entry name" value="Regulator of G-protein signaling, RGS"/>
    <property type="match status" value="4"/>
</dbReference>
<dbReference type="CDD" id="cd08725">
    <property type="entry name" value="RGS_RGS22_4"/>
    <property type="match status" value="1"/>
</dbReference>
<feature type="domain" description="RGS" evidence="2">
    <location>
        <begin position="596"/>
        <end position="702"/>
    </location>
</feature>
<dbReference type="GO" id="GO:0009966">
    <property type="term" value="P:regulation of signal transduction"/>
    <property type="evidence" value="ECO:0007669"/>
    <property type="project" value="InterPro"/>
</dbReference>
<feature type="compositionally biased region" description="Polar residues" evidence="1">
    <location>
        <begin position="331"/>
        <end position="342"/>
    </location>
</feature>
<dbReference type="GO" id="GO:0001965">
    <property type="term" value="F:G-protein alpha-subunit binding"/>
    <property type="evidence" value="ECO:0007669"/>
    <property type="project" value="InterPro"/>
</dbReference>
<dbReference type="GO" id="GO:0005737">
    <property type="term" value="C:cytoplasm"/>
    <property type="evidence" value="ECO:0007669"/>
    <property type="project" value="TreeGrafter"/>
</dbReference>
<dbReference type="InterPro" id="IPR016137">
    <property type="entry name" value="RGS"/>
</dbReference>
<feature type="domain" description="RGS" evidence="2">
    <location>
        <begin position="423"/>
        <end position="470"/>
    </location>
</feature>
<dbReference type="GO" id="GO:0005634">
    <property type="term" value="C:nucleus"/>
    <property type="evidence" value="ECO:0007669"/>
    <property type="project" value="TreeGrafter"/>
</dbReference>
<dbReference type="InterPro" id="IPR048074">
    <property type="entry name" value="RGS22_RGS_fourth"/>
</dbReference>
<feature type="compositionally biased region" description="Basic residues" evidence="1">
    <location>
        <begin position="1182"/>
        <end position="1193"/>
    </location>
</feature>
<reference evidence="3" key="2">
    <citation type="submission" date="2020-02" db="EMBL/GenBank/DDBJ databases">
        <title>Esox lucius (northern pike) genome, fEsoLuc1, primary haplotype.</title>
        <authorList>
            <person name="Myers G."/>
            <person name="Karagic N."/>
            <person name="Meyer A."/>
            <person name="Pippel M."/>
            <person name="Reichard M."/>
            <person name="Winkler S."/>
            <person name="Tracey A."/>
            <person name="Sims Y."/>
            <person name="Howe K."/>
            <person name="Rhie A."/>
            <person name="Formenti G."/>
            <person name="Durbin R."/>
            <person name="Fedrigo O."/>
            <person name="Jarvis E.D."/>
        </authorList>
    </citation>
    <scope>NUCLEOTIDE SEQUENCE [LARGE SCALE GENOMIC DNA]</scope>
</reference>
<reference evidence="3" key="4">
    <citation type="submission" date="2025-09" db="UniProtKB">
        <authorList>
            <consortium name="Ensembl"/>
        </authorList>
    </citation>
    <scope>IDENTIFICATION</scope>
</reference>
<dbReference type="PANTHER" id="PTHR46583:SF1">
    <property type="entry name" value="REGULATOR OF G-PROTEIN SIGNALING 22"/>
    <property type="match status" value="1"/>
</dbReference>
<gene>
    <name evidence="3" type="primary">RGS22</name>
</gene>
<dbReference type="Bgee" id="ENSELUG00000003417">
    <property type="expression patterns" value="Expressed in ovary and 6 other cell types or tissues"/>
</dbReference>
<feature type="domain" description="RGS" evidence="2">
    <location>
        <begin position="784"/>
        <end position="844"/>
    </location>
</feature>
<feature type="region of interest" description="Disordered" evidence="1">
    <location>
        <begin position="563"/>
        <end position="589"/>
    </location>
</feature>
<feature type="compositionally biased region" description="Low complexity" evidence="1">
    <location>
        <begin position="1168"/>
        <end position="1181"/>
    </location>
</feature>
<keyword evidence="4" id="KW-1185">Reference proteome</keyword>
<reference evidence="4" key="1">
    <citation type="journal article" date="2014" name="PLoS ONE">
        <title>The genome and linkage map of the northern pike (Esox lucius): conserved synteny revealed between the salmonid sister group and the Neoteleostei.</title>
        <authorList>
            <person name="Rondeau E.B."/>
            <person name="Minkley D.R."/>
            <person name="Leong J.S."/>
            <person name="Messmer A.M."/>
            <person name="Jantzen J.R."/>
            <person name="von Schalburg K.R."/>
            <person name="Lemon C."/>
            <person name="Bird N.H."/>
            <person name="Koop B.F."/>
        </authorList>
    </citation>
    <scope>NUCLEOTIDE SEQUENCE</scope>
</reference>
<evidence type="ECO:0000256" key="1">
    <source>
        <dbReference type="SAM" id="MobiDB-lite"/>
    </source>
</evidence>
<dbReference type="AlphaFoldDB" id="A0A3P8ZFN6"/>
<dbReference type="SMART" id="SM00315">
    <property type="entry name" value="RGS"/>
    <property type="match status" value="1"/>
</dbReference>
<feature type="region of interest" description="Disordered" evidence="1">
    <location>
        <begin position="147"/>
        <end position="168"/>
    </location>
</feature>
<accession>A0A3P8ZFN6</accession>
<reference evidence="3" key="3">
    <citation type="submission" date="2025-08" db="UniProtKB">
        <authorList>
            <consortium name="Ensembl"/>
        </authorList>
    </citation>
    <scope>IDENTIFICATION</scope>
</reference>
<dbReference type="InterPro" id="IPR044926">
    <property type="entry name" value="RGS_subdomain_2"/>
</dbReference>
<dbReference type="Proteomes" id="UP000265140">
    <property type="component" value="Chromosome 16"/>
</dbReference>
<dbReference type="PANTHER" id="PTHR46583">
    <property type="entry name" value="REGULATOR OF G-PROTEIN SIGNALING 22"/>
    <property type="match status" value="1"/>
</dbReference>
<dbReference type="Ensembl" id="ENSELUT00000016402.3">
    <property type="protein sequence ID" value="ENSELUP00000027253.3"/>
    <property type="gene ID" value="ENSELUG00000003417.3"/>
</dbReference>
<dbReference type="OMA" id="YPSQQVN"/>
<feature type="compositionally biased region" description="Basic and acidic residues" evidence="1">
    <location>
        <begin position="1101"/>
        <end position="1116"/>
    </location>
</feature>
<evidence type="ECO:0000313" key="4">
    <source>
        <dbReference type="Proteomes" id="UP000265140"/>
    </source>
</evidence>
<organism evidence="3 4">
    <name type="scientific">Esox lucius</name>
    <name type="common">Northern pike</name>
    <dbReference type="NCBI Taxonomy" id="8010"/>
    <lineage>
        <taxon>Eukaryota</taxon>
        <taxon>Metazoa</taxon>
        <taxon>Chordata</taxon>
        <taxon>Craniata</taxon>
        <taxon>Vertebrata</taxon>
        <taxon>Euteleostomi</taxon>
        <taxon>Actinopterygii</taxon>
        <taxon>Neopterygii</taxon>
        <taxon>Teleostei</taxon>
        <taxon>Protacanthopterygii</taxon>
        <taxon>Esociformes</taxon>
        <taxon>Esocidae</taxon>
        <taxon>Esox</taxon>
    </lineage>
</organism>
<dbReference type="Pfam" id="PF00615">
    <property type="entry name" value="RGS"/>
    <property type="match status" value="2"/>
</dbReference>
<protein>
    <submittedName>
        <fullName evidence="3">Regulator of G protein signaling 22</fullName>
    </submittedName>
</protein>
<feature type="region of interest" description="Disordered" evidence="1">
    <location>
        <begin position="1165"/>
        <end position="1210"/>
    </location>
</feature>
<dbReference type="InterPro" id="IPR036305">
    <property type="entry name" value="RGS_sf"/>
</dbReference>
<feature type="region of interest" description="Disordered" evidence="1">
    <location>
        <begin position="1096"/>
        <end position="1126"/>
    </location>
</feature>
<feature type="region of interest" description="Disordered" evidence="1">
    <location>
        <begin position="303"/>
        <end position="342"/>
    </location>
</feature>
<feature type="region of interest" description="Disordered" evidence="1">
    <location>
        <begin position="355"/>
        <end position="377"/>
    </location>
</feature>
<dbReference type="GeneTree" id="ENSGT00500000044936"/>
<name>A0A3P8ZFN6_ESOLU</name>
<sequence>MRGKTTTEPPCLNSDNFEDCLVSDDVLVHFFNEFLSLPSFPESVQYNKETGVFEVVSDGAEAVYQKIRSALRLCQSQHLNDHVELALRPMVDNKYTVLCLDREQGVKWIIKERLPLFIRSDCYFEYRLAKLLSQWVPVGLTQKKSGSSAQQHLSVPSESVSPSPGPEERETLLQDIYVSLGQDIDRMQLPAGTQSVVTPVGSLGLGESLSRCHSLHTLTCLSNSPAFPQSGLQSPAASLTLAGDCFQADIHTEVTSSGQEEQRGLISASSSCIPDSDSCALSSPPSSVVTDVPLCSSVLDWESRQEAQRPDQETRVHLPETGTVEGPYVNYNPQSPSRSSPVTQLADLLVERGLRDSETDMDYSSTSPSSSRQEKTCGLGATTNHCRLMREKGIGSSHLDTDPDLGFYDDTGSIHDGRPERHGLEEFKEFLKGSPGEKLLNLWVDVERLKTLAENKRKIRHLEQMRSQYLLSSGRSRLSGETLTRLGLSTSYCWGEGRLLEVQPHLAEALISYWGQRFRLSQSNPKERARDSDVMSPWGKRQLHPLSGVNPCYFTLHPLRPLRPHSGRPTDRSPAHSQPGYGSSSPDVGNLRRDRMLQALHVDSKAGFYFTQYCERSGNQLWENAIHFWFDLQQYHLLFYHDGLDPYRVQRQAQLLYSTYVCSDARCSVDVEEEVRRRVYACLTPPFEELFDAVEEYSLTLLMEPWTQLTTTDTLTHQGVGVWERSQEVESEQYRRLQRLYEESTCRLEQRAAAGACRPPPPPLEVPRSPALWAAVAERFRGYRLGSLLRHHVELQHFTSFLQHNKASVHLECWLDLEHFRRIPHKDTAVREDGSKLIKDKYLSRKYFFGPESPATREQQDDVMRLAGGWGRLLHERLCGPVLLEVQNIVRSHIESRWLPLFLATPAFTERQQPTVKHQGEDGPLDRVYQRHRKRTERWKQLEGTWMTSAGGILAFRQALLNPVTCHQFRRFVSLKGDFLENDVLFWLEVQRYKDLCHSHCDETVVQDKVSIIISCFIQSSIPPALQIDIPPEQAKNILEKRTELGPYIFREAQMCVFSELLKLWPEFLLFRSSVAEEEVLPELENRRLQQRARLQRHRRREEENRAQEEVERFPEGETVTGVEQKQKEWESRELLHPNQQLSWSYSKYLIALEREEVLLRRQKLGADSSSTSTDSSSVHSQKSKGGSRRPVRQRAQEAPAFSRRDDIPA</sequence>
<dbReference type="Gene3D" id="1.10.167.10">
    <property type="entry name" value="Regulator of G-protein Signalling 4, domain 2"/>
    <property type="match status" value="3"/>
</dbReference>
<dbReference type="InParanoid" id="A0A3P8ZFN6"/>
<dbReference type="STRING" id="8010.ENSELUP00000027253"/>
<dbReference type="InterPro" id="IPR042651">
    <property type="entry name" value="Rgs22"/>
</dbReference>
<dbReference type="PROSITE" id="PS50132">
    <property type="entry name" value="RGS"/>
    <property type="match status" value="4"/>
</dbReference>